<feature type="compositionally biased region" description="Low complexity" evidence="1">
    <location>
        <begin position="619"/>
        <end position="628"/>
    </location>
</feature>
<dbReference type="PANTHER" id="PTHR23092:SF15">
    <property type="entry name" value="INACTIVE NON-CANONICAL POLY(A) RNA POLYMERASE PROTEIN TRF4-2-RELATED"/>
    <property type="match status" value="1"/>
</dbReference>
<feature type="compositionally biased region" description="Basic and acidic residues" evidence="1">
    <location>
        <begin position="151"/>
        <end position="165"/>
    </location>
</feature>
<accession>A0A7J6MK94</accession>
<feature type="region of interest" description="Disordered" evidence="1">
    <location>
        <begin position="58"/>
        <end position="192"/>
    </location>
</feature>
<name>A0A7J6MK94_PERCH</name>
<dbReference type="GO" id="GO:0005730">
    <property type="term" value="C:nucleolus"/>
    <property type="evidence" value="ECO:0007669"/>
    <property type="project" value="TreeGrafter"/>
</dbReference>
<dbReference type="InterPro" id="IPR043519">
    <property type="entry name" value="NT_sf"/>
</dbReference>
<dbReference type="InterPro" id="IPR045862">
    <property type="entry name" value="Trf4-like"/>
</dbReference>
<dbReference type="SUPFAM" id="SSF81301">
    <property type="entry name" value="Nucleotidyltransferase"/>
    <property type="match status" value="1"/>
</dbReference>
<organism evidence="2 3">
    <name type="scientific">Perkinsus chesapeaki</name>
    <name type="common">Clam parasite</name>
    <name type="synonym">Perkinsus andrewsi</name>
    <dbReference type="NCBI Taxonomy" id="330153"/>
    <lineage>
        <taxon>Eukaryota</taxon>
        <taxon>Sar</taxon>
        <taxon>Alveolata</taxon>
        <taxon>Perkinsozoa</taxon>
        <taxon>Perkinsea</taxon>
        <taxon>Perkinsida</taxon>
        <taxon>Perkinsidae</taxon>
        <taxon>Perkinsus</taxon>
    </lineage>
</organism>
<evidence type="ECO:0000313" key="3">
    <source>
        <dbReference type="Proteomes" id="UP000591131"/>
    </source>
</evidence>
<dbReference type="SUPFAM" id="SSF81631">
    <property type="entry name" value="PAP/OAS1 substrate-binding domain"/>
    <property type="match status" value="1"/>
</dbReference>
<proteinExistence type="predicted"/>
<feature type="region of interest" description="Disordered" evidence="1">
    <location>
        <begin position="619"/>
        <end position="651"/>
    </location>
</feature>
<dbReference type="Gene3D" id="1.10.1410.10">
    <property type="match status" value="1"/>
</dbReference>
<feature type="compositionally biased region" description="Low complexity" evidence="1">
    <location>
        <begin position="299"/>
        <end position="309"/>
    </location>
</feature>
<reference evidence="2 3" key="1">
    <citation type="submission" date="2020-04" db="EMBL/GenBank/DDBJ databases">
        <title>Perkinsus chesapeaki whole genome sequence.</title>
        <authorList>
            <person name="Bogema D.R."/>
        </authorList>
    </citation>
    <scope>NUCLEOTIDE SEQUENCE [LARGE SCALE GENOMIC DNA]</scope>
    <source>
        <strain evidence="2">ATCC PRA-425</strain>
    </source>
</reference>
<dbReference type="GO" id="GO:0031123">
    <property type="term" value="P:RNA 3'-end processing"/>
    <property type="evidence" value="ECO:0007669"/>
    <property type="project" value="TreeGrafter"/>
</dbReference>
<feature type="compositionally biased region" description="Basic residues" evidence="1">
    <location>
        <begin position="101"/>
        <end position="115"/>
    </location>
</feature>
<protein>
    <submittedName>
        <fullName evidence="2">Uncharacterized protein</fullName>
    </submittedName>
</protein>
<dbReference type="GO" id="GO:0003729">
    <property type="term" value="F:mRNA binding"/>
    <property type="evidence" value="ECO:0007669"/>
    <property type="project" value="TreeGrafter"/>
</dbReference>
<feature type="region of interest" description="Disordered" evidence="1">
    <location>
        <begin position="289"/>
        <end position="313"/>
    </location>
</feature>
<dbReference type="PANTHER" id="PTHR23092">
    <property type="entry name" value="POLY(A) RNA POLYMERASE"/>
    <property type="match status" value="1"/>
</dbReference>
<evidence type="ECO:0000313" key="2">
    <source>
        <dbReference type="EMBL" id="KAF4671904.1"/>
    </source>
</evidence>
<dbReference type="Proteomes" id="UP000591131">
    <property type="component" value="Unassembled WGS sequence"/>
</dbReference>
<dbReference type="GO" id="GO:0043634">
    <property type="term" value="P:polyadenylation-dependent ncRNA catabolic process"/>
    <property type="evidence" value="ECO:0007669"/>
    <property type="project" value="TreeGrafter"/>
</dbReference>
<comment type="caution">
    <text evidence="2">The sequence shown here is derived from an EMBL/GenBank/DDBJ whole genome shotgun (WGS) entry which is preliminary data.</text>
</comment>
<dbReference type="OrthoDB" id="3626597at2759"/>
<feature type="compositionally biased region" description="Low complexity" evidence="1">
    <location>
        <begin position="639"/>
        <end position="651"/>
    </location>
</feature>
<dbReference type="GO" id="GO:1990817">
    <property type="term" value="F:poly(A) RNA polymerase activity"/>
    <property type="evidence" value="ECO:0007669"/>
    <property type="project" value="InterPro"/>
</dbReference>
<feature type="compositionally biased region" description="Low complexity" evidence="1">
    <location>
        <begin position="67"/>
        <end position="92"/>
    </location>
</feature>
<sequence length="651" mass="70005">MLESILCPRIGLIKITGGCVYDPSNIGPSATYECKEFSKEDAAQMEATIKARLGMLPAPAQFENKGDASGDSSAESAKQSESSTSRSSSPEVSRVDTGKTTKTKRKAGKKGKKVVRPSSRSPTDDGGFDETSESYLDKAETLSQEVSPAPVEEKKGEEQPSKAEEVVVPDRSSSFGDEDPSPTTEDDSPAASVDTVFKSIASAETESIADRVTVDVGLFMHFVDSYSVSGDNLKRISLCNEIEHAITNFHPYNFPQSHIKTIVFGSYAYNLHLPWASDLDFVLIPSRQHHRHRGGGGSPSSTSSGASRSYETPSTAEDRLKLLYLVAQHLERRLSQGVLVSTPVVIASSRVPLLTLQCKGPAQTAAEKKWCSTCDGGFSECCPLHSPVKVQISVAGPAHSGIETSAYVAMLCQHYDCLRPLVLVIKHILVCDGLVTPYDGGMSSYTLVLMVVSFLNQFYGNDGHRRAALGQLLLSMLYWYGGEDEPSVEASYVDPSRQFKDKVHLIMADGACLQSFSSSRLAIRPVAVEPHTHYCERSEDPILSSRFATDMMVILDPLALNGDYVNLGQSVWRWPAVAAAFRNARRSLECGGWYGLATPTVWVAARRAGFPSPNASAAAAAEAIGNSSTTARRDSSEPTATTGASSVSSGG</sequence>
<dbReference type="EMBL" id="JAAPAO010000125">
    <property type="protein sequence ID" value="KAF4671904.1"/>
    <property type="molecule type" value="Genomic_DNA"/>
</dbReference>
<dbReference type="AlphaFoldDB" id="A0A7J6MK94"/>
<dbReference type="GO" id="GO:0031499">
    <property type="term" value="C:TRAMP complex"/>
    <property type="evidence" value="ECO:0007669"/>
    <property type="project" value="TreeGrafter"/>
</dbReference>
<dbReference type="Gene3D" id="3.30.460.10">
    <property type="entry name" value="Beta Polymerase, domain 2"/>
    <property type="match status" value="1"/>
</dbReference>
<gene>
    <name evidence="2" type="ORF">FOL47_001125</name>
</gene>
<keyword evidence="3" id="KW-1185">Reference proteome</keyword>
<feature type="compositionally biased region" description="Acidic residues" evidence="1">
    <location>
        <begin position="176"/>
        <end position="188"/>
    </location>
</feature>
<evidence type="ECO:0000256" key="1">
    <source>
        <dbReference type="SAM" id="MobiDB-lite"/>
    </source>
</evidence>